<evidence type="ECO:0000313" key="3">
    <source>
        <dbReference type="Proteomes" id="UP000247681"/>
    </source>
</evidence>
<name>A0A2V4CAE7_9FLAO</name>
<organism evidence="2 3">
    <name type="scientific">Flavobacterium hydrophilum</name>
    <dbReference type="NCBI Taxonomy" id="2211445"/>
    <lineage>
        <taxon>Bacteria</taxon>
        <taxon>Pseudomonadati</taxon>
        <taxon>Bacteroidota</taxon>
        <taxon>Flavobacteriia</taxon>
        <taxon>Flavobacteriales</taxon>
        <taxon>Flavobacteriaceae</taxon>
        <taxon>Flavobacterium</taxon>
    </lineage>
</organism>
<keyword evidence="3" id="KW-1185">Reference proteome</keyword>
<evidence type="ECO:0000313" key="2">
    <source>
        <dbReference type="EMBL" id="PXY43144.1"/>
    </source>
</evidence>
<feature type="region of interest" description="Disordered" evidence="1">
    <location>
        <begin position="324"/>
        <end position="346"/>
    </location>
</feature>
<dbReference type="Proteomes" id="UP000247681">
    <property type="component" value="Unassembled WGS sequence"/>
</dbReference>
<reference evidence="2 3" key="1">
    <citation type="submission" date="2018-05" db="EMBL/GenBank/DDBJ databases">
        <title>Flavobacterium sp. strain IMCC34758, incomplete genome.</title>
        <authorList>
            <person name="Joung Y."/>
        </authorList>
    </citation>
    <scope>NUCLEOTIDE SEQUENCE [LARGE SCALE GENOMIC DNA]</scope>
    <source>
        <strain evidence="2 3">IMCC34758</strain>
    </source>
</reference>
<dbReference type="EMBL" id="QJHL01000008">
    <property type="protein sequence ID" value="PXY43144.1"/>
    <property type="molecule type" value="Genomic_DNA"/>
</dbReference>
<evidence type="ECO:0008006" key="4">
    <source>
        <dbReference type="Google" id="ProtNLM"/>
    </source>
</evidence>
<dbReference type="Gene3D" id="2.180.10.10">
    <property type="entry name" value="RHS repeat-associated core"/>
    <property type="match status" value="1"/>
</dbReference>
<sequence length="346" mass="39382">MVVPSRHGKSESYRYGFQGQEKDDEIRGGEGNSLNYTYRMHDPRIGRFFAVDPLANKFSWNSPYAFSENRVMDGIELEGLEFVNLNKTLFVNRVNYLKNNPIAINQRLSGTCVLAAVTYLWIKHDRNGFVDTMMKLYDTGEAKYNQFVFHPGDLQDFDPNESESSHEKKYTADWMILSSIQQTINSQTNQPDYKGRPHEDTSNGDGVLNYLMSKFLGFESVKTIKPNTKNTGEFTLKQIDNKYKKGFEIILVLRSSAMNSYSLRKSDFNVEDNEYHAVTYLGGLTYAGTNQYGSKTYTFNIQTWGNPVGTLTLTEGGIEALLSSYTQGKPNEKKDNEKQGKDDSSK</sequence>
<accession>A0A2V4CAE7</accession>
<comment type="caution">
    <text evidence="2">The sequence shown here is derived from an EMBL/GenBank/DDBJ whole genome shotgun (WGS) entry which is preliminary data.</text>
</comment>
<gene>
    <name evidence="2" type="ORF">DMB68_22365</name>
</gene>
<feature type="compositionally biased region" description="Basic and acidic residues" evidence="1">
    <location>
        <begin position="330"/>
        <end position="346"/>
    </location>
</feature>
<protein>
    <recommendedName>
        <fullName evidence="4">RHS repeat-associated core domain-containing protein</fullName>
    </recommendedName>
</protein>
<dbReference type="AlphaFoldDB" id="A0A2V4CAE7"/>
<evidence type="ECO:0000256" key="1">
    <source>
        <dbReference type="SAM" id="MobiDB-lite"/>
    </source>
</evidence>
<proteinExistence type="predicted"/>